<dbReference type="GO" id="GO:0003824">
    <property type="term" value="F:catalytic activity"/>
    <property type="evidence" value="ECO:0007669"/>
    <property type="project" value="InterPro"/>
</dbReference>
<dbReference type="AlphaFoldDB" id="X1MIX3"/>
<accession>X1MIX3</accession>
<dbReference type="EMBL" id="BARV01012011">
    <property type="protein sequence ID" value="GAI14665.1"/>
    <property type="molecule type" value="Genomic_DNA"/>
</dbReference>
<dbReference type="GO" id="GO:0051536">
    <property type="term" value="F:iron-sulfur cluster binding"/>
    <property type="evidence" value="ECO:0007669"/>
    <property type="project" value="UniProtKB-KW"/>
</dbReference>
<proteinExistence type="predicted"/>
<dbReference type="Gene3D" id="3.20.20.70">
    <property type="entry name" value="Aldolase class I"/>
    <property type="match status" value="1"/>
</dbReference>
<keyword evidence="1" id="KW-0949">S-adenosyl-L-methionine</keyword>
<name>X1MIX3_9ZZZZ</name>
<dbReference type="InterPro" id="IPR058240">
    <property type="entry name" value="rSAM_sf"/>
</dbReference>
<evidence type="ECO:0000313" key="6">
    <source>
        <dbReference type="EMBL" id="GAI14665.1"/>
    </source>
</evidence>
<gene>
    <name evidence="6" type="ORF">S06H3_22459</name>
</gene>
<organism evidence="6">
    <name type="scientific">marine sediment metagenome</name>
    <dbReference type="NCBI Taxonomy" id="412755"/>
    <lineage>
        <taxon>unclassified sequences</taxon>
        <taxon>metagenomes</taxon>
        <taxon>ecological metagenomes</taxon>
    </lineage>
</organism>
<dbReference type="Pfam" id="PF04055">
    <property type="entry name" value="Radical_SAM"/>
    <property type="match status" value="1"/>
</dbReference>
<evidence type="ECO:0000256" key="3">
    <source>
        <dbReference type="ARBA" id="ARBA00023004"/>
    </source>
</evidence>
<evidence type="ECO:0000256" key="1">
    <source>
        <dbReference type="ARBA" id="ARBA00022691"/>
    </source>
</evidence>
<sequence>IVLRELAKGEARTIALAPEAGSQRLRQVIKKGISEDDILESMDKVAEGGIRLLKLYFMIGLPTESDEDIEAIINLTLRYKDVLDKRRTGCRIAVTISPFVPKAGTPFQWLPMAQPAVLNRRLSRLKNSLMPKGIKIKAESPAWSQVQGETG</sequence>
<feature type="non-terminal residue" evidence="6">
    <location>
        <position position="1"/>
    </location>
</feature>
<dbReference type="GO" id="GO:0046872">
    <property type="term" value="F:metal ion binding"/>
    <property type="evidence" value="ECO:0007669"/>
    <property type="project" value="UniProtKB-KW"/>
</dbReference>
<evidence type="ECO:0000256" key="4">
    <source>
        <dbReference type="ARBA" id="ARBA00023014"/>
    </source>
</evidence>
<dbReference type="PANTHER" id="PTHR42731:SF5">
    <property type="entry name" value="RADICAL SAM DOMAIN PROTEIN"/>
    <property type="match status" value="1"/>
</dbReference>
<keyword evidence="2" id="KW-0479">Metal-binding</keyword>
<dbReference type="InterPro" id="IPR013785">
    <property type="entry name" value="Aldolase_TIM"/>
</dbReference>
<reference evidence="6" key="1">
    <citation type="journal article" date="2014" name="Front. Microbiol.">
        <title>High frequency of phylogenetically diverse reductive dehalogenase-homologous genes in deep subseafloor sedimentary metagenomes.</title>
        <authorList>
            <person name="Kawai M."/>
            <person name="Futagami T."/>
            <person name="Toyoda A."/>
            <person name="Takaki Y."/>
            <person name="Nishi S."/>
            <person name="Hori S."/>
            <person name="Arai W."/>
            <person name="Tsubouchi T."/>
            <person name="Morono Y."/>
            <person name="Uchiyama I."/>
            <person name="Ito T."/>
            <person name="Fujiyama A."/>
            <person name="Inagaki F."/>
            <person name="Takami H."/>
        </authorList>
    </citation>
    <scope>NUCLEOTIDE SEQUENCE</scope>
    <source>
        <strain evidence="6">Expedition CK06-06</strain>
    </source>
</reference>
<evidence type="ECO:0000256" key="2">
    <source>
        <dbReference type="ARBA" id="ARBA00022723"/>
    </source>
</evidence>
<feature type="domain" description="Radical SAM core" evidence="5">
    <location>
        <begin position="3"/>
        <end position="75"/>
    </location>
</feature>
<comment type="caution">
    <text evidence="6">The sequence shown here is derived from an EMBL/GenBank/DDBJ whole genome shotgun (WGS) entry which is preliminary data.</text>
</comment>
<keyword evidence="4" id="KW-0411">Iron-sulfur</keyword>
<protein>
    <recommendedName>
        <fullName evidence="5">Radical SAM core domain-containing protein</fullName>
    </recommendedName>
</protein>
<evidence type="ECO:0000259" key="5">
    <source>
        <dbReference type="Pfam" id="PF04055"/>
    </source>
</evidence>
<dbReference type="SUPFAM" id="SSF102114">
    <property type="entry name" value="Radical SAM enzymes"/>
    <property type="match status" value="1"/>
</dbReference>
<keyword evidence="3" id="KW-0408">Iron</keyword>
<dbReference type="PANTHER" id="PTHR42731">
    <property type="entry name" value="SLL1084 PROTEIN"/>
    <property type="match status" value="1"/>
</dbReference>
<dbReference type="InterPro" id="IPR007197">
    <property type="entry name" value="rSAM"/>
</dbReference>